<feature type="compositionally biased region" description="Polar residues" evidence="1">
    <location>
        <begin position="11"/>
        <end position="20"/>
    </location>
</feature>
<dbReference type="EMBL" id="JAVDWU010000001">
    <property type="protein sequence ID" value="MDR7148673.1"/>
    <property type="molecule type" value="Genomic_DNA"/>
</dbReference>
<sequence>MSHPSPRAATAQGNWRWQTPTRPPRLGLTRHVPRPAETSGAGIDWVRTLLAKGPQRLAASHLRHRPLSARVASLHLIALDISGSMRNGGRLARAKGYAAHLIEQAARAGDDVALLCFGGQGVELLLPPGPARTAGSARVRPVGGGGGTPLAACLKEAERLLRMVKKKGGGSGAAHLWLLTDGRTLEQPAAPLAPDHIVIVDFDDPPRSLGRCAAWAERWQAEYRPIGITS</sequence>
<dbReference type="Pfam" id="PF13519">
    <property type="entry name" value="VWA_2"/>
    <property type="match status" value="1"/>
</dbReference>
<evidence type="ECO:0000259" key="2">
    <source>
        <dbReference type="Pfam" id="PF13519"/>
    </source>
</evidence>
<evidence type="ECO:0000256" key="1">
    <source>
        <dbReference type="SAM" id="MobiDB-lite"/>
    </source>
</evidence>
<dbReference type="Gene3D" id="3.40.50.410">
    <property type="entry name" value="von Willebrand factor, type A domain"/>
    <property type="match status" value="1"/>
</dbReference>
<feature type="domain" description="VWFA" evidence="2">
    <location>
        <begin position="76"/>
        <end position="182"/>
    </location>
</feature>
<accession>A0ABU1WHF3</accession>
<keyword evidence="4" id="KW-1185">Reference proteome</keyword>
<dbReference type="SUPFAM" id="SSF53300">
    <property type="entry name" value="vWA-like"/>
    <property type="match status" value="1"/>
</dbReference>
<evidence type="ECO:0000313" key="3">
    <source>
        <dbReference type="EMBL" id="MDR7148673.1"/>
    </source>
</evidence>
<reference evidence="3 4" key="1">
    <citation type="submission" date="2023-07" db="EMBL/GenBank/DDBJ databases">
        <title>Sorghum-associated microbial communities from plants grown in Nebraska, USA.</title>
        <authorList>
            <person name="Schachtman D."/>
        </authorList>
    </citation>
    <scope>NUCLEOTIDE SEQUENCE [LARGE SCALE GENOMIC DNA]</scope>
    <source>
        <strain evidence="3 4">4249</strain>
    </source>
</reference>
<dbReference type="InterPro" id="IPR036465">
    <property type="entry name" value="vWFA_dom_sf"/>
</dbReference>
<evidence type="ECO:0000313" key="4">
    <source>
        <dbReference type="Proteomes" id="UP001265700"/>
    </source>
</evidence>
<name>A0ABU1WHF3_9BURK</name>
<proteinExistence type="predicted"/>
<comment type="caution">
    <text evidence="3">The sequence shown here is derived from an EMBL/GenBank/DDBJ whole genome shotgun (WGS) entry which is preliminary data.</text>
</comment>
<protein>
    <submittedName>
        <fullName evidence="3">Magnesium chelatase subunit ChlD-like protein</fullName>
    </submittedName>
</protein>
<dbReference type="Proteomes" id="UP001265700">
    <property type="component" value="Unassembled WGS sequence"/>
</dbReference>
<organism evidence="3 4">
    <name type="scientific">Hydrogenophaga palleronii</name>
    <dbReference type="NCBI Taxonomy" id="65655"/>
    <lineage>
        <taxon>Bacteria</taxon>
        <taxon>Pseudomonadati</taxon>
        <taxon>Pseudomonadota</taxon>
        <taxon>Betaproteobacteria</taxon>
        <taxon>Burkholderiales</taxon>
        <taxon>Comamonadaceae</taxon>
        <taxon>Hydrogenophaga</taxon>
    </lineage>
</organism>
<feature type="region of interest" description="Disordered" evidence="1">
    <location>
        <begin position="1"/>
        <end position="39"/>
    </location>
</feature>
<dbReference type="InterPro" id="IPR052989">
    <property type="entry name" value="Mg-chelatase_DI-like"/>
</dbReference>
<dbReference type="InterPro" id="IPR002035">
    <property type="entry name" value="VWF_A"/>
</dbReference>
<dbReference type="PANTHER" id="PTHR35023">
    <property type="entry name" value="CHELATASE-RELATED"/>
    <property type="match status" value="1"/>
</dbReference>
<dbReference type="PANTHER" id="PTHR35023:SF1">
    <property type="entry name" value="MG-PROTOPORPHYRIN IX CHELATASE"/>
    <property type="match status" value="1"/>
</dbReference>
<gene>
    <name evidence="3" type="ORF">J2W49_000601</name>
</gene>